<keyword evidence="2" id="KW-1185">Reference proteome</keyword>
<reference evidence="1" key="1">
    <citation type="submission" date="2021-03" db="EMBL/GenBank/DDBJ databases">
        <authorList>
            <person name="Bekaert M."/>
        </authorList>
    </citation>
    <scope>NUCLEOTIDE SEQUENCE</scope>
</reference>
<dbReference type="EMBL" id="CAJPWZ010001447">
    <property type="protein sequence ID" value="CAG2215584.1"/>
    <property type="molecule type" value="Genomic_DNA"/>
</dbReference>
<dbReference type="PANTHER" id="PTHR31424:SF3">
    <property type="entry name" value="RING-TYPE DOMAIN-CONTAINING PROTEIN"/>
    <property type="match status" value="1"/>
</dbReference>
<proteinExistence type="predicted"/>
<dbReference type="OrthoDB" id="5985188at2759"/>
<organism evidence="1 2">
    <name type="scientific">Mytilus edulis</name>
    <name type="common">Blue mussel</name>
    <dbReference type="NCBI Taxonomy" id="6550"/>
    <lineage>
        <taxon>Eukaryota</taxon>
        <taxon>Metazoa</taxon>
        <taxon>Spiralia</taxon>
        <taxon>Lophotrochozoa</taxon>
        <taxon>Mollusca</taxon>
        <taxon>Bivalvia</taxon>
        <taxon>Autobranchia</taxon>
        <taxon>Pteriomorphia</taxon>
        <taxon>Mytilida</taxon>
        <taxon>Mytiloidea</taxon>
        <taxon>Mytilidae</taxon>
        <taxon>Mytilinae</taxon>
        <taxon>Mytilus</taxon>
    </lineage>
</organism>
<name>A0A8S3S5J3_MYTED</name>
<dbReference type="Proteomes" id="UP000683360">
    <property type="component" value="Unassembled WGS sequence"/>
</dbReference>
<protein>
    <submittedName>
        <fullName evidence="1">Uncharacterized protein</fullName>
    </submittedName>
</protein>
<accession>A0A8S3S5J3</accession>
<evidence type="ECO:0000313" key="2">
    <source>
        <dbReference type="Proteomes" id="UP000683360"/>
    </source>
</evidence>
<sequence>MVYYGDDFLSGEEIVICDGPGVKRCHQSSDAMVFKNELTDVKTMSFKLKHFEKEKLELEKKCKDIFQLLINEKALSFTETFGLKPIKVDCKSESGLNVSFKLGENIAPKYSYEKIESEYKEALKQILFLLDKICISDAAFHELSMLVDDMPRTYLNVQCRDDINKIYHIERLPGNKPGAMINLNSEIERMLKYQISKDPTANKFQIKFSGDGARSFSGQQMKYVFLSSQNKNKYGVKHKPLLNIEVDHFLPDELHLMLRITDVLLRNVIFDVLDKDDKAKKQGLPSTNLEDFVTLVQSCGVSFHVWTPKGSTEIEWSSLTGLDKIKVLKSLPEKLLESDTVNTDIKKDVVKLWTDFYCVYKFVNSDDSVNFSGEEIFEKIKLWMLDFLSLENIGRSKRHYNKQSDWWEKEIYETRNEKRKKILCEIKDADNVRQSSAIDLGNLSDCELRDMVSSLQGRKTRVKSWQKLLALIKELQ</sequence>
<gene>
    <name evidence="1" type="ORF">MEDL_29344</name>
</gene>
<comment type="caution">
    <text evidence="1">The sequence shown here is derived from an EMBL/GenBank/DDBJ whole genome shotgun (WGS) entry which is preliminary data.</text>
</comment>
<dbReference type="AlphaFoldDB" id="A0A8S3S5J3"/>
<evidence type="ECO:0000313" key="1">
    <source>
        <dbReference type="EMBL" id="CAG2215584.1"/>
    </source>
</evidence>
<dbReference type="PANTHER" id="PTHR31424">
    <property type="entry name" value="PROTEIN CBG23806"/>
    <property type="match status" value="1"/>
</dbReference>